<feature type="chain" id="PRO_5042507412" evidence="5">
    <location>
        <begin position="20"/>
        <end position="128"/>
    </location>
</feature>
<gene>
    <name evidence="8" type="primary">LOC105367578</name>
</gene>
<dbReference type="PANTHER" id="PTHR24276:SF98">
    <property type="entry name" value="FI18310P1-RELATED"/>
    <property type="match status" value="1"/>
</dbReference>
<feature type="signal peptide" evidence="5">
    <location>
        <begin position="1"/>
        <end position="19"/>
    </location>
</feature>
<evidence type="ECO:0000313" key="8">
    <source>
        <dbReference type="RefSeq" id="XP_011504641.1"/>
    </source>
</evidence>
<evidence type="ECO:0000313" key="7">
    <source>
        <dbReference type="Proteomes" id="UP000695007"/>
    </source>
</evidence>
<dbReference type="InterPro" id="IPR043504">
    <property type="entry name" value="Peptidase_S1_PA_chymotrypsin"/>
</dbReference>
<evidence type="ECO:0000256" key="2">
    <source>
        <dbReference type="ARBA" id="ARBA00022801"/>
    </source>
</evidence>
<dbReference type="AlphaFoldDB" id="A0AAJ7E1Q9"/>
<name>A0AAJ7E1Q9_9HYME</name>
<proteinExistence type="predicted"/>
<keyword evidence="2" id="KW-0378">Hydrolase</keyword>
<keyword evidence="7" id="KW-1185">Reference proteome</keyword>
<dbReference type="PANTHER" id="PTHR24276">
    <property type="entry name" value="POLYSERASE-RELATED"/>
    <property type="match status" value="1"/>
</dbReference>
<evidence type="ECO:0000259" key="6">
    <source>
        <dbReference type="PROSITE" id="PS50240"/>
    </source>
</evidence>
<reference evidence="8" key="1">
    <citation type="submission" date="2025-08" db="UniProtKB">
        <authorList>
            <consortium name="RefSeq"/>
        </authorList>
    </citation>
    <scope>IDENTIFICATION</scope>
</reference>
<accession>A0AAJ7E1Q9</accession>
<dbReference type="InterPro" id="IPR018114">
    <property type="entry name" value="TRYPSIN_HIS"/>
</dbReference>
<evidence type="ECO:0000256" key="1">
    <source>
        <dbReference type="ARBA" id="ARBA00022670"/>
    </source>
</evidence>
<evidence type="ECO:0000256" key="4">
    <source>
        <dbReference type="ARBA" id="ARBA00023157"/>
    </source>
</evidence>
<organism evidence="7 8">
    <name type="scientific">Ceratosolen solmsi marchali</name>
    <dbReference type="NCBI Taxonomy" id="326594"/>
    <lineage>
        <taxon>Eukaryota</taxon>
        <taxon>Metazoa</taxon>
        <taxon>Ecdysozoa</taxon>
        <taxon>Arthropoda</taxon>
        <taxon>Hexapoda</taxon>
        <taxon>Insecta</taxon>
        <taxon>Pterygota</taxon>
        <taxon>Neoptera</taxon>
        <taxon>Endopterygota</taxon>
        <taxon>Hymenoptera</taxon>
        <taxon>Apocrita</taxon>
        <taxon>Proctotrupomorpha</taxon>
        <taxon>Chalcidoidea</taxon>
        <taxon>Agaonidae</taxon>
        <taxon>Agaoninae</taxon>
        <taxon>Ceratosolen</taxon>
    </lineage>
</organism>
<dbReference type="PROSITE" id="PS50240">
    <property type="entry name" value="TRYPSIN_DOM"/>
    <property type="match status" value="1"/>
</dbReference>
<keyword evidence="3" id="KW-0720">Serine protease</keyword>
<dbReference type="PROSITE" id="PS00134">
    <property type="entry name" value="TRYPSIN_HIS"/>
    <property type="match status" value="1"/>
</dbReference>
<dbReference type="KEGG" id="csol:105367578"/>
<keyword evidence="5" id="KW-0732">Signal</keyword>
<dbReference type="GeneID" id="105367578"/>
<dbReference type="FunFam" id="2.40.10.10:FF:000068">
    <property type="entry name" value="transmembrane protease serine 2"/>
    <property type="match status" value="1"/>
</dbReference>
<dbReference type="GO" id="GO:0006508">
    <property type="term" value="P:proteolysis"/>
    <property type="evidence" value="ECO:0007669"/>
    <property type="project" value="UniProtKB-KW"/>
</dbReference>
<dbReference type="InterPro" id="IPR001254">
    <property type="entry name" value="Trypsin_dom"/>
</dbReference>
<dbReference type="Pfam" id="PF00089">
    <property type="entry name" value="Trypsin"/>
    <property type="match status" value="1"/>
</dbReference>
<keyword evidence="4" id="KW-1015">Disulfide bond</keyword>
<protein>
    <submittedName>
        <fullName evidence="8">Trypsin, alkaline C-like</fullName>
    </submittedName>
</protein>
<feature type="domain" description="Peptidase S1" evidence="6">
    <location>
        <begin position="24"/>
        <end position="128"/>
    </location>
</feature>
<dbReference type="SUPFAM" id="SSF50494">
    <property type="entry name" value="Trypsin-like serine proteases"/>
    <property type="match status" value="1"/>
</dbReference>
<dbReference type="Gene3D" id="2.40.10.10">
    <property type="entry name" value="Trypsin-like serine proteases"/>
    <property type="match status" value="1"/>
</dbReference>
<dbReference type="GO" id="GO:0004252">
    <property type="term" value="F:serine-type endopeptidase activity"/>
    <property type="evidence" value="ECO:0007669"/>
    <property type="project" value="InterPro"/>
</dbReference>
<evidence type="ECO:0000256" key="3">
    <source>
        <dbReference type="ARBA" id="ARBA00022825"/>
    </source>
</evidence>
<keyword evidence="1" id="KW-0645">Protease</keyword>
<evidence type="ECO:0000256" key="5">
    <source>
        <dbReference type="SAM" id="SignalP"/>
    </source>
</evidence>
<dbReference type="InterPro" id="IPR009003">
    <property type="entry name" value="Peptidase_S1_PA"/>
</dbReference>
<sequence length="128" mass="14484">MRLQIGIFLFVLSTAGVFAKIQRILRGQGTDVRTYPFMASIRYASSNIIACGGSIISNQHILTAAHCLFYDSTNYNRFLIYTGITDTSTTDGQVHRIDQVFYHPRFTGVKSQKEMDRHDLAIVKVQSF</sequence>
<dbReference type="InterPro" id="IPR050430">
    <property type="entry name" value="Peptidase_S1"/>
</dbReference>
<dbReference type="Proteomes" id="UP000695007">
    <property type="component" value="Unplaced"/>
</dbReference>
<dbReference type="RefSeq" id="XP_011504641.1">
    <property type="nucleotide sequence ID" value="XM_011506339.1"/>
</dbReference>